<keyword evidence="3" id="KW-1185">Reference proteome</keyword>
<evidence type="ECO:0000313" key="3">
    <source>
        <dbReference type="Proteomes" id="UP001396898"/>
    </source>
</evidence>
<protein>
    <submittedName>
        <fullName evidence="2">Uncharacterized protein</fullName>
    </submittedName>
</protein>
<evidence type="ECO:0000256" key="1">
    <source>
        <dbReference type="SAM" id="MobiDB-lite"/>
    </source>
</evidence>
<proteinExistence type="predicted"/>
<evidence type="ECO:0000313" key="2">
    <source>
        <dbReference type="EMBL" id="KAK8001516.1"/>
    </source>
</evidence>
<reference evidence="2 3" key="1">
    <citation type="submission" date="2023-01" db="EMBL/GenBank/DDBJ databases">
        <title>Analysis of 21 Apiospora genomes using comparative genomics revels a genus with tremendous synthesis potential of carbohydrate active enzymes and secondary metabolites.</title>
        <authorList>
            <person name="Sorensen T."/>
        </authorList>
    </citation>
    <scope>NUCLEOTIDE SEQUENCE [LARGE SCALE GENOMIC DNA]</scope>
    <source>
        <strain evidence="2 3">CBS 20057</strain>
    </source>
</reference>
<sequence length="73" mass="7818">MGSEAFADGHFRLGPHRTQVPTRAPPRAPAGDGFKAEQSLMALVALGDAKAEAARRAQMAPYRPIWSGIRCSL</sequence>
<gene>
    <name evidence="2" type="ORF">PG991_013738</name>
</gene>
<dbReference type="EMBL" id="JAQQWI010000018">
    <property type="protein sequence ID" value="KAK8001516.1"/>
    <property type="molecule type" value="Genomic_DNA"/>
</dbReference>
<name>A0ABR1R7P8_9PEZI</name>
<feature type="region of interest" description="Disordered" evidence="1">
    <location>
        <begin position="1"/>
        <end position="33"/>
    </location>
</feature>
<accession>A0ABR1R7P8</accession>
<dbReference type="Proteomes" id="UP001396898">
    <property type="component" value="Unassembled WGS sequence"/>
</dbReference>
<organism evidence="2 3">
    <name type="scientific">Apiospora marii</name>
    <dbReference type="NCBI Taxonomy" id="335849"/>
    <lineage>
        <taxon>Eukaryota</taxon>
        <taxon>Fungi</taxon>
        <taxon>Dikarya</taxon>
        <taxon>Ascomycota</taxon>
        <taxon>Pezizomycotina</taxon>
        <taxon>Sordariomycetes</taxon>
        <taxon>Xylariomycetidae</taxon>
        <taxon>Amphisphaeriales</taxon>
        <taxon>Apiosporaceae</taxon>
        <taxon>Apiospora</taxon>
    </lineage>
</organism>
<comment type="caution">
    <text evidence="2">The sequence shown here is derived from an EMBL/GenBank/DDBJ whole genome shotgun (WGS) entry which is preliminary data.</text>
</comment>